<dbReference type="Proteomes" id="UP000821845">
    <property type="component" value="Chromosome 4"/>
</dbReference>
<organism evidence="1 2">
    <name type="scientific">Hyalomma asiaticum</name>
    <name type="common">Tick</name>
    <dbReference type="NCBI Taxonomy" id="266040"/>
    <lineage>
        <taxon>Eukaryota</taxon>
        <taxon>Metazoa</taxon>
        <taxon>Ecdysozoa</taxon>
        <taxon>Arthropoda</taxon>
        <taxon>Chelicerata</taxon>
        <taxon>Arachnida</taxon>
        <taxon>Acari</taxon>
        <taxon>Parasitiformes</taxon>
        <taxon>Ixodida</taxon>
        <taxon>Ixodoidea</taxon>
        <taxon>Ixodidae</taxon>
        <taxon>Hyalomminae</taxon>
        <taxon>Hyalomma</taxon>
    </lineage>
</organism>
<gene>
    <name evidence="1" type="ORF">HPB50_005481</name>
</gene>
<evidence type="ECO:0000313" key="1">
    <source>
        <dbReference type="EMBL" id="KAH6932419.1"/>
    </source>
</evidence>
<sequence length="370" mass="40527">MLRSEASFGMSVRFEDVHERLLAGCVCEIKLEFNALVVHRLPDLLGGKLPQEETLLGLTVLYTLSEAAQKAYQTKAICPTIQDALVAVVKKEIMGNLLSLQMLSPDKFIAHCSLLVLNSLARCSKDLQEAFVNALGEHLNTLGTDFSSSISSVAEKCLHSMLPCLQKEVPCKTLYPTLCLWLKLVQNYPSKDVLSGLLPQHFVKWSGGDDPLVARTVLEILDKGLQPAIEEAKFSNVPPLVPVIGQQVIEAVHGGWLDKLHCRTGFCGFAGTGKEPSCKYPEQDLAASQGDSRAIRLAVLVFLKSSAACLMKGMQEGIPKALEIGLAWLRSRTRAEASVPDADCLVQLFLDQDDQLIECLLSELLLHLHK</sequence>
<protein>
    <submittedName>
        <fullName evidence="1">Uncharacterized protein</fullName>
    </submittedName>
</protein>
<reference evidence="1" key="1">
    <citation type="submission" date="2020-05" db="EMBL/GenBank/DDBJ databases">
        <title>Large-scale comparative analyses of tick genomes elucidate their genetic diversity and vector capacities.</title>
        <authorList>
            <person name="Jia N."/>
            <person name="Wang J."/>
            <person name="Shi W."/>
            <person name="Du L."/>
            <person name="Sun Y."/>
            <person name="Zhan W."/>
            <person name="Jiang J."/>
            <person name="Wang Q."/>
            <person name="Zhang B."/>
            <person name="Ji P."/>
            <person name="Sakyi L.B."/>
            <person name="Cui X."/>
            <person name="Yuan T."/>
            <person name="Jiang B."/>
            <person name="Yang W."/>
            <person name="Lam T.T.-Y."/>
            <person name="Chang Q."/>
            <person name="Ding S."/>
            <person name="Wang X."/>
            <person name="Zhu J."/>
            <person name="Ruan X."/>
            <person name="Zhao L."/>
            <person name="Wei J."/>
            <person name="Que T."/>
            <person name="Du C."/>
            <person name="Cheng J."/>
            <person name="Dai P."/>
            <person name="Han X."/>
            <person name="Huang E."/>
            <person name="Gao Y."/>
            <person name="Liu J."/>
            <person name="Shao H."/>
            <person name="Ye R."/>
            <person name="Li L."/>
            <person name="Wei W."/>
            <person name="Wang X."/>
            <person name="Wang C."/>
            <person name="Yang T."/>
            <person name="Huo Q."/>
            <person name="Li W."/>
            <person name="Guo W."/>
            <person name="Chen H."/>
            <person name="Zhou L."/>
            <person name="Ni X."/>
            <person name="Tian J."/>
            <person name="Zhou Y."/>
            <person name="Sheng Y."/>
            <person name="Liu T."/>
            <person name="Pan Y."/>
            <person name="Xia L."/>
            <person name="Li J."/>
            <person name="Zhao F."/>
            <person name="Cao W."/>
        </authorList>
    </citation>
    <scope>NUCLEOTIDE SEQUENCE</scope>
    <source>
        <strain evidence="1">Hyas-2018</strain>
    </source>
</reference>
<dbReference type="EMBL" id="CM023484">
    <property type="protein sequence ID" value="KAH6932419.1"/>
    <property type="molecule type" value="Genomic_DNA"/>
</dbReference>
<name>A0ACB7SF75_HYAAI</name>
<comment type="caution">
    <text evidence="1">The sequence shown here is derived from an EMBL/GenBank/DDBJ whole genome shotgun (WGS) entry which is preliminary data.</text>
</comment>
<accession>A0ACB7SF75</accession>
<evidence type="ECO:0000313" key="2">
    <source>
        <dbReference type="Proteomes" id="UP000821845"/>
    </source>
</evidence>
<proteinExistence type="predicted"/>
<keyword evidence="2" id="KW-1185">Reference proteome</keyword>